<sequence>MDRNDAIGREVSNEALLMLDVEKVFEKTYLDISYANESKHTKNGYNYSK</sequence>
<keyword evidence="2" id="KW-1185">Reference proteome</keyword>
<gene>
    <name evidence="1" type="ORF">CcarbDRAFT_2004</name>
</gene>
<dbReference type="RefSeq" id="WP_007060889.1">
    <property type="nucleotide sequence ID" value="NZ_ACVI01000028.1"/>
</dbReference>
<dbReference type="AlphaFoldDB" id="C6PT87"/>
<protein>
    <submittedName>
        <fullName evidence="1">Uncharacterized protein</fullName>
    </submittedName>
</protein>
<comment type="caution">
    <text evidence="1">The sequence shown here is derived from an EMBL/GenBank/DDBJ whole genome shotgun (WGS) entry which is preliminary data.</text>
</comment>
<organism evidence="1 2">
    <name type="scientific">Clostridium carboxidivorans P7</name>
    <dbReference type="NCBI Taxonomy" id="536227"/>
    <lineage>
        <taxon>Bacteria</taxon>
        <taxon>Bacillati</taxon>
        <taxon>Bacillota</taxon>
        <taxon>Clostridia</taxon>
        <taxon>Eubacteriales</taxon>
        <taxon>Clostridiaceae</taxon>
        <taxon>Clostridium</taxon>
    </lineage>
</organism>
<reference evidence="1 2" key="1">
    <citation type="submission" date="2009-06" db="EMBL/GenBank/DDBJ databases">
        <title>The draft genome of Clostridium carboxidivorans P7.</title>
        <authorList>
            <consortium name="US DOE Joint Genome Institute (JGI-PGF)"/>
            <person name="Lucas S."/>
            <person name="Copeland A."/>
            <person name="Lapidus A."/>
            <person name="Glavina del Rio T."/>
            <person name="Tice H."/>
            <person name="Bruce D."/>
            <person name="Goodwin L."/>
            <person name="Pitluck S."/>
            <person name="Larimer F."/>
            <person name="Land M.L."/>
            <person name="Hauser L."/>
            <person name="Hemme C.L."/>
        </authorList>
    </citation>
    <scope>NUCLEOTIDE SEQUENCE [LARGE SCALE GENOMIC DNA]</scope>
    <source>
        <strain evidence="1 2">P7</strain>
    </source>
</reference>
<name>C6PT87_9CLOT</name>
<proteinExistence type="predicted"/>
<dbReference type="Proteomes" id="UP000004198">
    <property type="component" value="Unassembled WGS sequence"/>
</dbReference>
<evidence type="ECO:0000313" key="1">
    <source>
        <dbReference type="EMBL" id="EET87507.1"/>
    </source>
</evidence>
<dbReference type="EMBL" id="ACVI01000028">
    <property type="protein sequence ID" value="EET87507.1"/>
    <property type="molecule type" value="Genomic_DNA"/>
</dbReference>
<accession>C6PT87</accession>
<evidence type="ECO:0000313" key="2">
    <source>
        <dbReference type="Proteomes" id="UP000004198"/>
    </source>
</evidence>